<proteinExistence type="predicted"/>
<dbReference type="Pfam" id="PF10150">
    <property type="entry name" value="RNase_E_G"/>
    <property type="match status" value="1"/>
</dbReference>
<evidence type="ECO:0000259" key="3">
    <source>
        <dbReference type="Pfam" id="PF10150"/>
    </source>
</evidence>
<dbReference type="PANTHER" id="PTHR39159">
    <property type="match status" value="1"/>
</dbReference>
<protein>
    <recommendedName>
        <fullName evidence="3">RNA-binding protein AU-1/Ribonuclease E/G domain-containing protein</fullName>
    </recommendedName>
</protein>
<dbReference type="InterPro" id="IPR019307">
    <property type="entry name" value="RNA-bd_AU-1/RNase_E/G"/>
</dbReference>
<evidence type="ECO:0000313" key="4">
    <source>
        <dbReference type="EMBL" id="GAH56982.1"/>
    </source>
</evidence>
<feature type="non-terminal residue" evidence="4">
    <location>
        <position position="292"/>
    </location>
</feature>
<feature type="non-terminal residue" evidence="4">
    <location>
        <position position="1"/>
    </location>
</feature>
<dbReference type="AlphaFoldDB" id="X1GIK0"/>
<dbReference type="InterPro" id="IPR050212">
    <property type="entry name" value="Ntdp-like"/>
</dbReference>
<dbReference type="PANTHER" id="PTHR39159:SF1">
    <property type="entry name" value="UPF0374 PROTEIN YGAC"/>
    <property type="match status" value="1"/>
</dbReference>
<evidence type="ECO:0000256" key="2">
    <source>
        <dbReference type="ARBA" id="ARBA00022884"/>
    </source>
</evidence>
<dbReference type="EMBL" id="BARU01018479">
    <property type="protein sequence ID" value="GAH56982.1"/>
    <property type="molecule type" value="Genomic_DNA"/>
</dbReference>
<gene>
    <name evidence="4" type="ORF">S03H2_30545</name>
</gene>
<keyword evidence="1" id="KW-0378">Hydrolase</keyword>
<accession>X1GIK0</accession>
<comment type="caution">
    <text evidence="4">The sequence shown here is derived from an EMBL/GenBank/DDBJ whole genome shotgun (WGS) entry which is preliminary data.</text>
</comment>
<organism evidence="4">
    <name type="scientific">marine sediment metagenome</name>
    <dbReference type="NCBI Taxonomy" id="412755"/>
    <lineage>
        <taxon>unclassified sequences</taxon>
        <taxon>metagenomes</taxon>
        <taxon>ecological metagenomes</taxon>
    </lineage>
</organism>
<sequence length="292" mass="32920">NTIMFGSDFHRGQKIVVQIKQLNIFEDQLPVCSTIIHFPGQTVILERDANFVRVSRKLPKADRDRLFELGKKLLPRDHGLIMRTSASASSSEAIQADIDHLVQGAEELDLLISGSSYGPGILQPGQTVAHTLFPKNAKDILTNIRNEIIPTIPLYHWFMSYSPELKITTMFAEKVSSEVNGEKLSQILKQIILEKDFSDNTLIRLQEYRLTSPPQERVLGQLNIKDDILTMKRSFRSSRGVHYGLSSDIQQGDTSIVITKEGSWTIHSKISRNKKIIGELVKVVTPIELFEG</sequence>
<reference evidence="4" key="1">
    <citation type="journal article" date="2014" name="Front. Microbiol.">
        <title>High frequency of phylogenetically diverse reductive dehalogenase-homologous genes in deep subseafloor sedimentary metagenomes.</title>
        <authorList>
            <person name="Kawai M."/>
            <person name="Futagami T."/>
            <person name="Toyoda A."/>
            <person name="Takaki Y."/>
            <person name="Nishi S."/>
            <person name="Hori S."/>
            <person name="Arai W."/>
            <person name="Tsubouchi T."/>
            <person name="Morono Y."/>
            <person name="Uchiyama I."/>
            <person name="Ito T."/>
            <person name="Fujiyama A."/>
            <person name="Inagaki F."/>
            <person name="Takami H."/>
        </authorList>
    </citation>
    <scope>NUCLEOTIDE SEQUENCE</scope>
    <source>
        <strain evidence="4">Expedition CK06-06</strain>
    </source>
</reference>
<feature type="domain" description="RNA-binding protein AU-1/Ribonuclease E/G" evidence="3">
    <location>
        <begin position="39"/>
        <end position="112"/>
    </location>
</feature>
<dbReference type="GO" id="GO:0003723">
    <property type="term" value="F:RNA binding"/>
    <property type="evidence" value="ECO:0007669"/>
    <property type="project" value="UniProtKB-KW"/>
</dbReference>
<evidence type="ECO:0000256" key="1">
    <source>
        <dbReference type="ARBA" id="ARBA00022801"/>
    </source>
</evidence>
<keyword evidence="2" id="KW-0694">RNA-binding</keyword>
<name>X1GIK0_9ZZZZ</name>
<dbReference type="GO" id="GO:0016787">
    <property type="term" value="F:hydrolase activity"/>
    <property type="evidence" value="ECO:0007669"/>
    <property type="project" value="UniProtKB-KW"/>
</dbReference>